<sequence>MSFNLHPKTMQNIQNPHCNRDVVIIGGCFYEASIDVNTFLLSERLD</sequence>
<protein>
    <submittedName>
        <fullName evidence="1">Uncharacterized protein</fullName>
    </submittedName>
</protein>
<proteinExistence type="predicted"/>
<evidence type="ECO:0000313" key="1">
    <source>
        <dbReference type="EMBL" id="TQL72485.1"/>
    </source>
</evidence>
<gene>
    <name evidence="1" type="ORF">FB556_1138</name>
</gene>
<keyword evidence="2" id="KW-1185">Reference proteome</keyword>
<comment type="caution">
    <text evidence="1">The sequence shown here is derived from an EMBL/GenBank/DDBJ whole genome shotgun (WGS) entry which is preliminary data.</text>
</comment>
<organism evidence="1 2">
    <name type="scientific">Enteractinococcus coprophilus</name>
    <dbReference type="NCBI Taxonomy" id="1027633"/>
    <lineage>
        <taxon>Bacteria</taxon>
        <taxon>Bacillati</taxon>
        <taxon>Actinomycetota</taxon>
        <taxon>Actinomycetes</taxon>
        <taxon>Micrococcales</taxon>
        <taxon>Micrococcaceae</taxon>
    </lineage>
</organism>
<reference evidence="1 2" key="1">
    <citation type="submission" date="2019-06" db="EMBL/GenBank/DDBJ databases">
        <title>Sequencing the genomes of 1000 actinobacteria strains.</title>
        <authorList>
            <person name="Klenk H.-P."/>
        </authorList>
    </citation>
    <scope>NUCLEOTIDE SEQUENCE [LARGE SCALE GENOMIC DNA]</scope>
    <source>
        <strain evidence="1 2">DSM 24083</strain>
    </source>
</reference>
<evidence type="ECO:0000313" key="2">
    <source>
        <dbReference type="Proteomes" id="UP000319746"/>
    </source>
</evidence>
<dbReference type="Proteomes" id="UP000319746">
    <property type="component" value="Unassembled WGS sequence"/>
</dbReference>
<accession>A0A543AIT1</accession>
<dbReference type="EMBL" id="VFOU01000002">
    <property type="protein sequence ID" value="TQL72485.1"/>
    <property type="molecule type" value="Genomic_DNA"/>
</dbReference>
<dbReference type="AlphaFoldDB" id="A0A543AIT1"/>
<name>A0A543AIT1_9MICC</name>